<reference evidence="10" key="1">
    <citation type="submission" date="2016-10" db="EMBL/GenBank/DDBJ databases">
        <authorList>
            <person name="Varghese N."/>
            <person name="Submissions S."/>
        </authorList>
    </citation>
    <scope>NUCLEOTIDE SEQUENCE [LARGE SCALE GENOMIC DNA]</scope>
    <source>
        <strain evidence="10">CGMCC 1.12397</strain>
    </source>
</reference>
<comment type="subcellular location">
    <subcellularLocation>
        <location evidence="1">Cell membrane</location>
        <topology evidence="1">Multi-pass membrane protein</topology>
    </subcellularLocation>
</comment>
<evidence type="ECO:0000313" key="10">
    <source>
        <dbReference type="Proteomes" id="UP000199289"/>
    </source>
</evidence>
<dbReference type="Pfam" id="PF02687">
    <property type="entry name" value="FtsX"/>
    <property type="match status" value="1"/>
</dbReference>
<evidence type="ECO:0000313" key="8">
    <source>
        <dbReference type="EMBL" id="RDI69694.1"/>
    </source>
</evidence>
<keyword evidence="5 6" id="KW-0472">Membrane</keyword>
<feature type="transmembrane region" description="Helical" evidence="6">
    <location>
        <begin position="44"/>
        <end position="68"/>
    </location>
</feature>
<evidence type="ECO:0000313" key="9">
    <source>
        <dbReference type="EMBL" id="SDR13524.1"/>
    </source>
</evidence>
<accession>A0A1H1GJZ1</accession>
<feature type="domain" description="ABC3 transporter permease C-terminal" evidence="7">
    <location>
        <begin position="303"/>
        <end position="413"/>
    </location>
</feature>
<dbReference type="InterPro" id="IPR051125">
    <property type="entry name" value="ABC-4/HrtB_transporter"/>
</dbReference>
<gene>
    <name evidence="8" type="ORF">DWB78_18155</name>
    <name evidence="9" type="ORF">SAMN05216278_3723</name>
</gene>
<dbReference type="AlphaFoldDB" id="A0A1H1GJZ1"/>
<dbReference type="Proteomes" id="UP000255421">
    <property type="component" value="Unassembled WGS sequence"/>
</dbReference>
<evidence type="ECO:0000259" key="7">
    <source>
        <dbReference type="Pfam" id="PF02687"/>
    </source>
</evidence>
<feature type="transmembrane region" description="Helical" evidence="6">
    <location>
        <begin position="393"/>
        <end position="417"/>
    </location>
</feature>
<dbReference type="OrthoDB" id="170372at2157"/>
<feature type="transmembrane region" description="Helical" evidence="6">
    <location>
        <begin position="344"/>
        <end position="373"/>
    </location>
</feature>
<organism evidence="9 10">
    <name type="scientific">Halopelagius longus</name>
    <dbReference type="NCBI Taxonomy" id="1236180"/>
    <lineage>
        <taxon>Archaea</taxon>
        <taxon>Methanobacteriati</taxon>
        <taxon>Methanobacteriota</taxon>
        <taxon>Stenosarchaea group</taxon>
        <taxon>Halobacteria</taxon>
        <taxon>Halobacteriales</taxon>
        <taxon>Haloferacaceae</taxon>
    </lineage>
</organism>
<evidence type="ECO:0000256" key="5">
    <source>
        <dbReference type="ARBA" id="ARBA00023136"/>
    </source>
</evidence>
<evidence type="ECO:0000313" key="11">
    <source>
        <dbReference type="Proteomes" id="UP000255421"/>
    </source>
</evidence>
<keyword evidence="3 6" id="KW-0812">Transmembrane</keyword>
<dbReference type="GO" id="GO:0005886">
    <property type="term" value="C:plasma membrane"/>
    <property type="evidence" value="ECO:0007669"/>
    <property type="project" value="UniProtKB-SubCell"/>
</dbReference>
<dbReference type="PANTHER" id="PTHR43738">
    <property type="entry name" value="ABC TRANSPORTER, MEMBRANE PROTEIN"/>
    <property type="match status" value="1"/>
</dbReference>
<dbReference type="InterPro" id="IPR003838">
    <property type="entry name" value="ABC3_permease_C"/>
</dbReference>
<keyword evidence="11" id="KW-1185">Reference proteome</keyword>
<evidence type="ECO:0000256" key="6">
    <source>
        <dbReference type="SAM" id="Phobius"/>
    </source>
</evidence>
<reference evidence="8 11" key="3">
    <citation type="submission" date="2018-07" db="EMBL/GenBank/DDBJ databases">
        <title>Genome sequence of extremly halophilic archaeon Halopelagius longus strain BC12-B1.</title>
        <authorList>
            <person name="Zhang X."/>
        </authorList>
    </citation>
    <scope>NUCLEOTIDE SEQUENCE [LARGE SCALE GENOMIC DNA]</scope>
    <source>
        <strain evidence="8 11">BC12-B1</strain>
    </source>
</reference>
<evidence type="ECO:0000256" key="3">
    <source>
        <dbReference type="ARBA" id="ARBA00022692"/>
    </source>
</evidence>
<reference evidence="9" key="2">
    <citation type="submission" date="2016-10" db="EMBL/GenBank/DDBJ databases">
        <authorList>
            <person name="de Groot N.N."/>
        </authorList>
    </citation>
    <scope>NUCLEOTIDE SEQUENCE [LARGE SCALE GENOMIC DNA]</scope>
    <source>
        <strain evidence="9">CGMCC 1.12397</strain>
    </source>
</reference>
<evidence type="ECO:0000256" key="1">
    <source>
        <dbReference type="ARBA" id="ARBA00004651"/>
    </source>
</evidence>
<dbReference type="EMBL" id="QQST01000004">
    <property type="protein sequence ID" value="RDI69694.1"/>
    <property type="molecule type" value="Genomic_DNA"/>
</dbReference>
<dbReference type="RefSeq" id="WP_092539205.1">
    <property type="nucleotide sequence ID" value="NZ_FNKQ01000006.1"/>
</dbReference>
<dbReference type="PANTHER" id="PTHR43738:SF2">
    <property type="entry name" value="ABC TRANSPORTER PERMEASE"/>
    <property type="match status" value="1"/>
</dbReference>
<name>A0A1H1GJZ1_9EURY</name>
<dbReference type="EMBL" id="FNKQ01000006">
    <property type="protein sequence ID" value="SDR13524.1"/>
    <property type="molecule type" value="Genomic_DNA"/>
</dbReference>
<proteinExistence type="predicted"/>
<sequence>MTDASALDDPARSGSRLARWRGVVGLAVRRILGRLTSDLPNRTALTVSIVAITVALLVVVTGLSFGLATESTVYGGNVDYWVVPESGTTQTTVFSAESAQLGGVHAKQTEMQEVAGVTSSTPVLVELVRMRGEESPEPEFVLAVGVVPSENPTAVSGVSTAALSPGDPYYANGSYDGDFTGEVVLSPGAAEALQASENDSLSVLGLSSGRTDRQFSVTAVNGTGSGAPQGEVPIAVFHLSELQTLTGADEGDLADQFLVRTNDPSAKSQIEEAYPGASVVARSGLATRNLFESDVPLAVSAAALVIALVVSTLFLATTMALEIDADRHRYAVLASIGFATRTRLALVALSTLTVAVVGGVFGCLLGGVGIVVLNRLVLAQMGVESLALFPPLLPAYAMLVAVVVGVAATPYPLVVAWRTNSVTEVLQ</sequence>
<evidence type="ECO:0000256" key="4">
    <source>
        <dbReference type="ARBA" id="ARBA00022989"/>
    </source>
</evidence>
<protein>
    <submittedName>
        <fullName evidence="8">ABC transporter permease</fullName>
    </submittedName>
    <submittedName>
        <fullName evidence="9">Putative ABC transport system permease protein</fullName>
    </submittedName>
</protein>
<dbReference type="Proteomes" id="UP000199289">
    <property type="component" value="Unassembled WGS sequence"/>
</dbReference>
<keyword evidence="4 6" id="KW-1133">Transmembrane helix</keyword>
<evidence type="ECO:0000256" key="2">
    <source>
        <dbReference type="ARBA" id="ARBA00022475"/>
    </source>
</evidence>
<keyword evidence="2" id="KW-1003">Cell membrane</keyword>
<feature type="transmembrane region" description="Helical" evidence="6">
    <location>
        <begin position="297"/>
        <end position="323"/>
    </location>
</feature>